<dbReference type="EMBL" id="NIGF01000001">
    <property type="protein sequence ID" value="PQV65396.1"/>
    <property type="molecule type" value="Genomic_DNA"/>
</dbReference>
<feature type="binding site" evidence="2">
    <location>
        <position position="172"/>
    </location>
    <ligand>
        <name>Mn(2+)</name>
        <dbReference type="ChEBI" id="CHEBI:29035"/>
        <label>2</label>
    </ligand>
</feature>
<dbReference type="PANTHER" id="PTHR11014:SF63">
    <property type="entry name" value="METALLOPEPTIDASE, PUTATIVE (AFU_ORTHOLOGUE AFUA_6G09600)-RELATED"/>
    <property type="match status" value="1"/>
</dbReference>
<feature type="binding site" evidence="2">
    <location>
        <position position="110"/>
    </location>
    <ligand>
        <name>Mn(2+)</name>
        <dbReference type="ChEBI" id="CHEBI:29035"/>
        <label>2</label>
    </ligand>
</feature>
<dbReference type="Gene3D" id="3.30.70.360">
    <property type="match status" value="1"/>
</dbReference>
<evidence type="ECO:0000313" key="5">
    <source>
        <dbReference type="Proteomes" id="UP000237684"/>
    </source>
</evidence>
<gene>
    <name evidence="4" type="ORF">B1R32_101136</name>
</gene>
<keyword evidence="2" id="KW-0479">Metal-binding</keyword>
<dbReference type="SUPFAM" id="SSF55031">
    <property type="entry name" value="Bacterial exopeptidase dimerisation domain"/>
    <property type="match status" value="1"/>
</dbReference>
<dbReference type="Proteomes" id="UP000237684">
    <property type="component" value="Unassembled WGS sequence"/>
</dbReference>
<feature type="binding site" evidence="2">
    <location>
        <position position="371"/>
    </location>
    <ligand>
        <name>Mn(2+)</name>
        <dbReference type="ChEBI" id="CHEBI:29035"/>
        <label>2</label>
    </ligand>
</feature>
<dbReference type="GO" id="GO:0019877">
    <property type="term" value="P:diaminopimelate biosynthetic process"/>
    <property type="evidence" value="ECO:0007669"/>
    <property type="project" value="UniProtKB-ARBA"/>
</dbReference>
<dbReference type="AlphaFoldDB" id="A0A2S8SX77"/>
<evidence type="ECO:0000256" key="2">
    <source>
        <dbReference type="PIRSR" id="PIRSR005962-1"/>
    </source>
</evidence>
<dbReference type="Pfam" id="PF07687">
    <property type="entry name" value="M20_dimer"/>
    <property type="match status" value="1"/>
</dbReference>
<evidence type="ECO:0000313" key="4">
    <source>
        <dbReference type="EMBL" id="PQV65396.1"/>
    </source>
</evidence>
<keyword evidence="5" id="KW-1185">Reference proteome</keyword>
<feature type="binding site" evidence="2">
    <location>
        <position position="112"/>
    </location>
    <ligand>
        <name>Mn(2+)</name>
        <dbReference type="ChEBI" id="CHEBI:29035"/>
        <label>2</label>
    </ligand>
</feature>
<sequence>MISPELQKNAVSPSLQLPWEEDVVALRRDFHAHPELGFEEVRTARIVAQRLRDLGLEVTENVGQTGVVALLRGGKPGPCVLVRADMDALPIEEENAWQWKSKNAGKMHACGHDAHTAIGLSVARILTQEKDDLAGTVKFMFQPAEEGLGGAGRMIRDGVLENPKPDFALALHVWSALEKGTIGVSSGPVMACTDEFRARIIGQGGHGALPHQTIDAILMAAHVVTALQSVVSRNVKPLDAAVVTVGKIEAGTAFNIIPGEASLEGTLRAFEPEVRKNLETRCREIIETLPKAFGGRGEWQFFEGFPAVVNDEAVTQRITPALQSVAGKENVAPFEPTLGAEDFSLVLQEIPGCFFFVGARNAEIDAVYPHHHPKFNIDESALHLGARALVAAVKELLS</sequence>
<dbReference type="Gene3D" id="3.40.630.10">
    <property type="entry name" value="Zn peptidases"/>
    <property type="match status" value="1"/>
</dbReference>
<comment type="cofactor">
    <cofactor evidence="2">
        <name>Mn(2+)</name>
        <dbReference type="ChEBI" id="CHEBI:29035"/>
    </cofactor>
    <text evidence="2">The Mn(2+) ion enhances activity.</text>
</comment>
<feature type="domain" description="Peptidase M20 dimerisation" evidence="3">
    <location>
        <begin position="196"/>
        <end position="290"/>
    </location>
</feature>
<dbReference type="SUPFAM" id="SSF53187">
    <property type="entry name" value="Zn-dependent exopeptidases"/>
    <property type="match status" value="1"/>
</dbReference>
<dbReference type="RefSeq" id="WP_105482136.1">
    <property type="nucleotide sequence ID" value="NZ_NIGF01000001.1"/>
</dbReference>
<evidence type="ECO:0000256" key="1">
    <source>
        <dbReference type="ARBA" id="ARBA00022801"/>
    </source>
</evidence>
<keyword evidence="2" id="KW-0464">Manganese</keyword>
<dbReference type="GO" id="GO:0046872">
    <property type="term" value="F:metal ion binding"/>
    <property type="evidence" value="ECO:0007669"/>
    <property type="project" value="UniProtKB-KW"/>
</dbReference>
<dbReference type="NCBIfam" id="TIGR01891">
    <property type="entry name" value="amidohydrolases"/>
    <property type="match status" value="1"/>
</dbReference>
<dbReference type="InParanoid" id="A0A2S8SX77"/>
<evidence type="ECO:0000259" key="3">
    <source>
        <dbReference type="Pfam" id="PF07687"/>
    </source>
</evidence>
<dbReference type="Pfam" id="PF01546">
    <property type="entry name" value="Peptidase_M20"/>
    <property type="match status" value="1"/>
</dbReference>
<protein>
    <submittedName>
        <fullName evidence="4">Amidohydrolase</fullName>
    </submittedName>
</protein>
<name>A0A2S8SX77_9BACT</name>
<dbReference type="InterPro" id="IPR017439">
    <property type="entry name" value="Amidohydrolase"/>
</dbReference>
<feature type="binding site" evidence="2">
    <location>
        <position position="146"/>
    </location>
    <ligand>
        <name>Mn(2+)</name>
        <dbReference type="ChEBI" id="CHEBI:29035"/>
        <label>2</label>
    </ligand>
</feature>
<dbReference type="OrthoDB" id="9776731at2"/>
<dbReference type="InterPro" id="IPR036264">
    <property type="entry name" value="Bact_exopeptidase_dim_dom"/>
</dbReference>
<dbReference type="PANTHER" id="PTHR11014">
    <property type="entry name" value="PEPTIDASE M20 FAMILY MEMBER"/>
    <property type="match status" value="1"/>
</dbReference>
<keyword evidence="1 4" id="KW-0378">Hydrolase</keyword>
<dbReference type="InterPro" id="IPR002933">
    <property type="entry name" value="Peptidase_M20"/>
</dbReference>
<dbReference type="GO" id="GO:0050118">
    <property type="term" value="F:N-acetyldiaminopimelate deacetylase activity"/>
    <property type="evidence" value="ECO:0007669"/>
    <property type="project" value="UniProtKB-ARBA"/>
</dbReference>
<organism evidence="4 5">
    <name type="scientific">Abditibacterium utsteinense</name>
    <dbReference type="NCBI Taxonomy" id="1960156"/>
    <lineage>
        <taxon>Bacteria</taxon>
        <taxon>Pseudomonadati</taxon>
        <taxon>Abditibacteriota</taxon>
        <taxon>Abditibacteriia</taxon>
        <taxon>Abditibacteriales</taxon>
        <taxon>Abditibacteriaceae</taxon>
        <taxon>Abditibacterium</taxon>
    </lineage>
</organism>
<dbReference type="FunFam" id="3.30.70.360:FF:000001">
    <property type="entry name" value="N-acetyldiaminopimelate deacetylase"/>
    <property type="match status" value="1"/>
</dbReference>
<dbReference type="InterPro" id="IPR011650">
    <property type="entry name" value="Peptidase_M20_dimer"/>
</dbReference>
<proteinExistence type="predicted"/>
<accession>A0A2S8SX77</accession>
<comment type="caution">
    <text evidence="4">The sequence shown here is derived from an EMBL/GenBank/DDBJ whole genome shotgun (WGS) entry which is preliminary data.</text>
</comment>
<reference evidence="4 5" key="1">
    <citation type="journal article" date="2018" name="Syst. Appl. Microbiol.">
        <title>Abditibacterium utsteinense sp. nov., the first cultivated member of candidate phylum FBP, isolated from ice-free Antarctic soil samples.</title>
        <authorList>
            <person name="Tahon G."/>
            <person name="Tytgat B."/>
            <person name="Lebbe L."/>
            <person name="Carlier A."/>
            <person name="Willems A."/>
        </authorList>
    </citation>
    <scope>NUCLEOTIDE SEQUENCE [LARGE SCALE GENOMIC DNA]</scope>
    <source>
        <strain evidence="4 5">LMG 29911</strain>
    </source>
</reference>
<dbReference type="PIRSF" id="PIRSF005962">
    <property type="entry name" value="Pept_M20D_amidohydro"/>
    <property type="match status" value="1"/>
</dbReference>
<dbReference type="FunCoup" id="A0A2S8SX77">
    <property type="interactions" value="148"/>
</dbReference>